<dbReference type="OrthoDB" id="3866630at2759"/>
<evidence type="ECO:0000313" key="3">
    <source>
        <dbReference type="Proteomes" id="UP000250266"/>
    </source>
</evidence>
<feature type="compositionally biased region" description="Low complexity" evidence="1">
    <location>
        <begin position="41"/>
        <end position="55"/>
    </location>
</feature>
<dbReference type="Proteomes" id="UP000250266">
    <property type="component" value="Unassembled WGS sequence"/>
</dbReference>
<dbReference type="AlphaFoldDB" id="A0A8E2JIU2"/>
<keyword evidence="3" id="KW-1185">Reference proteome</keyword>
<evidence type="ECO:0000256" key="1">
    <source>
        <dbReference type="SAM" id="MobiDB-lite"/>
    </source>
</evidence>
<feature type="compositionally biased region" description="Low complexity" evidence="1">
    <location>
        <begin position="477"/>
        <end position="501"/>
    </location>
</feature>
<feature type="region of interest" description="Disordered" evidence="1">
    <location>
        <begin position="1"/>
        <end position="113"/>
    </location>
</feature>
<name>A0A8E2JIU2_9PEZI</name>
<dbReference type="EMBL" id="KV744849">
    <property type="protein sequence ID" value="OCK83927.1"/>
    <property type="molecule type" value="Genomic_DNA"/>
</dbReference>
<feature type="region of interest" description="Disordered" evidence="1">
    <location>
        <begin position="437"/>
        <end position="505"/>
    </location>
</feature>
<feature type="compositionally biased region" description="Polar residues" evidence="1">
    <location>
        <begin position="15"/>
        <end position="40"/>
    </location>
</feature>
<gene>
    <name evidence="2" type="ORF">K432DRAFT_464335</name>
</gene>
<protein>
    <recommendedName>
        <fullName evidence="4">MACPF domain-containing protein</fullName>
    </recommendedName>
</protein>
<organism evidence="2 3">
    <name type="scientific">Lepidopterella palustris CBS 459.81</name>
    <dbReference type="NCBI Taxonomy" id="1314670"/>
    <lineage>
        <taxon>Eukaryota</taxon>
        <taxon>Fungi</taxon>
        <taxon>Dikarya</taxon>
        <taxon>Ascomycota</taxon>
        <taxon>Pezizomycotina</taxon>
        <taxon>Dothideomycetes</taxon>
        <taxon>Pleosporomycetidae</taxon>
        <taxon>Mytilinidiales</taxon>
        <taxon>Argynnaceae</taxon>
        <taxon>Lepidopterella</taxon>
    </lineage>
</organism>
<feature type="compositionally biased region" description="Polar residues" evidence="1">
    <location>
        <begin position="87"/>
        <end position="97"/>
    </location>
</feature>
<accession>A0A8E2JIU2</accession>
<evidence type="ECO:0000313" key="2">
    <source>
        <dbReference type="EMBL" id="OCK83927.1"/>
    </source>
</evidence>
<proteinExistence type="predicted"/>
<sequence length="1038" mass="112635">MPDDAPQPSEKPTSETKPNTSTWKNSQKPATISINSSQEPLATSSQSTTLTLGAARKTAPKSVTSTKDSDDTTSSAQPPVPKVASPDSKTLPSNDGTDPTAANGGTDTKPPSKAYRIVERGASGSAQNDGSDPKASTAPSVKATFEKAEFGATETTLDAVRKKLGTQITPAQSFCYPDGSVAPDSVAIISYLEISRESSDPKTQGDIIYVLPSKLKSVADILPKRPFLVMIYQWGVAPTDPNATPTLTGKGSIHSKSFGSRDATTMTLAGLRKLVPSMSSFSNVHKFCTISGTTVEDESLNFLEYLVLEPSATTEPAAVEGAGSTPVPSVNLFYKTNQAFNNPVKLDVPSEIKADPTMNELPQGKTASTYTEKARSSLVTDELSTIGAGAGDQFGAGTLTEEMWGLVLRNCGVFYGWIVDRRSNRIVRAPKAAFQLRSKLQQDPNASIPDYSPSEAELSSRTKPEVAKLASSLPAETTTATNSSSTKPVSASNTAAPNPSAMLTSSTKLKQPPFIAKAKSNSADYIIPTDSNIPSATPAPVEAYSTSTAPKSSETVNSYPIIPLTKPKNEDIPNNKPFKGIPNYRVNDDSKIDITACEHEFEVSMVRSDFSSQSTEASMSAGYAGFSVTASAGYSSRQESSSKTTTNTYQKTLVARYLYPRCDLFLYPDDLEPTPELKRAVETVRKSKNIKDLRKLHSDFAKRAIQGFCGCFCVTPIGFSASMKHEEEKGSTQSQNTMDKKSTENNTFEAVRGDTILANNPALWAPTVAKHQYWRVINRDALTPLADVLSGITGYGDVKSYFIQAVPALSKYIELDDSRQVMARFRLAAPLNNLPLKDQKNASYYLGHVSNAPITPRLMAVNTIDLSQFWNTMIEYKDEKPLFNPRTFRAPVLLGYADNRVGSTYFGSKYELEYTHTEWNITAPFSESLTHGARVILSTHPYTDPTAKDSPNAPPTTPPPAHMIVFRSQQGVFLPGMSESDTPQYWRILKVGASTLGEHIKEGDSIRLCWAFSDQTTGFRDYVDDVFGRRRIQCPPEL</sequence>
<reference evidence="2 3" key="1">
    <citation type="journal article" date="2016" name="Nat. Commun.">
        <title>Ectomycorrhizal ecology is imprinted in the genome of the dominant symbiotic fungus Cenococcum geophilum.</title>
        <authorList>
            <consortium name="DOE Joint Genome Institute"/>
            <person name="Peter M."/>
            <person name="Kohler A."/>
            <person name="Ohm R.A."/>
            <person name="Kuo A."/>
            <person name="Krutzmann J."/>
            <person name="Morin E."/>
            <person name="Arend M."/>
            <person name="Barry K.W."/>
            <person name="Binder M."/>
            <person name="Choi C."/>
            <person name="Clum A."/>
            <person name="Copeland A."/>
            <person name="Grisel N."/>
            <person name="Haridas S."/>
            <person name="Kipfer T."/>
            <person name="LaButti K."/>
            <person name="Lindquist E."/>
            <person name="Lipzen A."/>
            <person name="Maire R."/>
            <person name="Meier B."/>
            <person name="Mihaltcheva S."/>
            <person name="Molinier V."/>
            <person name="Murat C."/>
            <person name="Poggeler S."/>
            <person name="Quandt C.A."/>
            <person name="Sperisen C."/>
            <person name="Tritt A."/>
            <person name="Tisserant E."/>
            <person name="Crous P.W."/>
            <person name="Henrissat B."/>
            <person name="Nehls U."/>
            <person name="Egli S."/>
            <person name="Spatafora J.W."/>
            <person name="Grigoriev I.V."/>
            <person name="Martin F.M."/>
        </authorList>
    </citation>
    <scope>NUCLEOTIDE SEQUENCE [LARGE SCALE GENOMIC DNA]</scope>
    <source>
        <strain evidence="2 3">CBS 459.81</strain>
    </source>
</reference>
<evidence type="ECO:0008006" key="4">
    <source>
        <dbReference type="Google" id="ProtNLM"/>
    </source>
</evidence>